<keyword evidence="2" id="KW-1185">Reference proteome</keyword>
<dbReference type="InterPro" id="IPR016039">
    <property type="entry name" value="Thiolase-like"/>
</dbReference>
<accession>A0A8A4TJ09</accession>
<name>A0A8A4TJ09_SULCO</name>
<protein>
    <recommendedName>
        <fullName evidence="3">3-oxoacyl-[acyl-carrier-protein] synthase-1</fullName>
    </recommendedName>
</protein>
<gene>
    <name evidence="1" type="ORF">J3U87_24670</name>
</gene>
<evidence type="ECO:0000313" key="2">
    <source>
        <dbReference type="Proteomes" id="UP000663929"/>
    </source>
</evidence>
<proteinExistence type="predicted"/>
<dbReference type="KEGG" id="scor:J3U87_24670"/>
<organism evidence="1 2">
    <name type="scientific">Sulfidibacter corallicola</name>
    <dbReference type="NCBI Taxonomy" id="2818388"/>
    <lineage>
        <taxon>Bacteria</taxon>
        <taxon>Pseudomonadati</taxon>
        <taxon>Acidobacteriota</taxon>
        <taxon>Holophagae</taxon>
        <taxon>Acanthopleuribacterales</taxon>
        <taxon>Acanthopleuribacteraceae</taxon>
        <taxon>Sulfidibacter</taxon>
    </lineage>
</organism>
<evidence type="ECO:0000313" key="1">
    <source>
        <dbReference type="EMBL" id="QTD48788.1"/>
    </source>
</evidence>
<reference evidence="1" key="1">
    <citation type="submission" date="2021-03" db="EMBL/GenBank/DDBJ databases">
        <title>Acanthopleuribacteraceae sp. M133.</title>
        <authorList>
            <person name="Wang G."/>
        </authorList>
    </citation>
    <scope>NUCLEOTIDE SEQUENCE</scope>
    <source>
        <strain evidence="1">M133</strain>
    </source>
</reference>
<dbReference type="RefSeq" id="WP_237378439.1">
    <property type="nucleotide sequence ID" value="NZ_CP071793.1"/>
</dbReference>
<evidence type="ECO:0008006" key="3">
    <source>
        <dbReference type="Google" id="ProtNLM"/>
    </source>
</evidence>
<sequence length="368" mass="39135">MTSERKTTAAAHDDVVVVGVGARTAIGLDMRMTADSVAAGLKRFREVSYLRDRTDGHPIVMSLLTSLSEDTFAVARMEQLARSAAREALAPLGDAVRADGQMAIPVLLSVPPKRPGFSDADMTALAKSVMQGLGIHLDRGRCGLQGTGAEAAIGALAQAAQLLRDSKVPAVLVGGVESYKDIDTLQWIDGTERLKRPGRPNGITPGEGAGFLLLCRADLARERGWQPLARLLAVGHGSEPHPWYSGQAHMAEGLTQAVQAAFAEPETENLAVTSVWSDLNGEAWRAEEWSYTYLRSVTHHPEPMNLLHPADCWGDLGAASGATLAALAAYQLHHDPHPAASSLVWCASAQSPYRAACVLGKWVEDAAA</sequence>
<dbReference type="GO" id="GO:0016746">
    <property type="term" value="F:acyltransferase activity"/>
    <property type="evidence" value="ECO:0007669"/>
    <property type="project" value="InterPro"/>
</dbReference>
<dbReference type="SUPFAM" id="SSF53901">
    <property type="entry name" value="Thiolase-like"/>
    <property type="match status" value="2"/>
</dbReference>
<dbReference type="AlphaFoldDB" id="A0A8A4TJ09"/>
<dbReference type="Proteomes" id="UP000663929">
    <property type="component" value="Chromosome"/>
</dbReference>
<dbReference type="EMBL" id="CP071793">
    <property type="protein sequence ID" value="QTD48788.1"/>
    <property type="molecule type" value="Genomic_DNA"/>
</dbReference>
<dbReference type="Gene3D" id="3.40.47.10">
    <property type="match status" value="1"/>
</dbReference>